<evidence type="ECO:0000259" key="3">
    <source>
        <dbReference type="Pfam" id="PF02449"/>
    </source>
</evidence>
<dbReference type="Pfam" id="PF02449">
    <property type="entry name" value="Glyco_hydro_42"/>
    <property type="match status" value="1"/>
</dbReference>
<organism evidence="4 5">
    <name type="scientific">Hydrogeniiclostridium mannosilyticum</name>
    <dbReference type="NCBI Taxonomy" id="2764322"/>
    <lineage>
        <taxon>Bacteria</taxon>
        <taxon>Bacillati</taxon>
        <taxon>Bacillota</taxon>
        <taxon>Clostridia</taxon>
        <taxon>Eubacteriales</taxon>
        <taxon>Acutalibacteraceae</taxon>
        <taxon>Hydrogeniiclostridium</taxon>
    </lineage>
</organism>
<accession>A0A328UCH0</accession>
<dbReference type="GO" id="GO:0004565">
    <property type="term" value="F:beta-galactosidase activity"/>
    <property type="evidence" value="ECO:0007669"/>
    <property type="project" value="InterPro"/>
</dbReference>
<dbReference type="RefSeq" id="WP_112333480.1">
    <property type="nucleotide sequence ID" value="NZ_QLYR01000011.1"/>
</dbReference>
<dbReference type="GO" id="GO:0009341">
    <property type="term" value="C:beta-galactosidase complex"/>
    <property type="evidence" value="ECO:0007669"/>
    <property type="project" value="InterPro"/>
</dbReference>
<dbReference type="Gene3D" id="3.20.20.80">
    <property type="entry name" value="Glycosidases"/>
    <property type="match status" value="1"/>
</dbReference>
<evidence type="ECO:0000313" key="4">
    <source>
        <dbReference type="EMBL" id="RAQ22569.1"/>
    </source>
</evidence>
<keyword evidence="5" id="KW-1185">Reference proteome</keyword>
<dbReference type="PANTHER" id="PTHR36447:SF1">
    <property type="entry name" value="BETA-GALACTOSIDASE GANA"/>
    <property type="match status" value="1"/>
</dbReference>
<keyword evidence="1" id="KW-0378">Hydrolase</keyword>
<dbReference type="InterPro" id="IPR013529">
    <property type="entry name" value="Glyco_hydro_42_N"/>
</dbReference>
<dbReference type="AlphaFoldDB" id="A0A328UCH0"/>
<proteinExistence type="predicted"/>
<dbReference type="GO" id="GO:0005975">
    <property type="term" value="P:carbohydrate metabolic process"/>
    <property type="evidence" value="ECO:0007669"/>
    <property type="project" value="InterPro"/>
</dbReference>
<feature type="domain" description="Glycoside hydrolase family 42 N-terminal" evidence="3">
    <location>
        <begin position="77"/>
        <end position="348"/>
    </location>
</feature>
<reference evidence="4 5" key="1">
    <citation type="submission" date="2018-06" db="EMBL/GenBank/DDBJ databases">
        <title>Noncontiguous genome sequence of Ruminococcaceae bacterium ASD2818.</title>
        <authorList>
            <person name="Chaplin A.V."/>
            <person name="Sokolova S.R."/>
            <person name="Kochetkova T.O."/>
            <person name="Goltsov A.Y."/>
            <person name="Trofimov D.Y."/>
            <person name="Efimov B.A."/>
        </authorList>
    </citation>
    <scope>NUCLEOTIDE SEQUENCE [LARGE SCALE GENOMIC DNA]</scope>
    <source>
        <strain evidence="4 5">ASD2818</strain>
    </source>
</reference>
<evidence type="ECO:0000256" key="2">
    <source>
        <dbReference type="ARBA" id="ARBA00023295"/>
    </source>
</evidence>
<dbReference type="Proteomes" id="UP000249377">
    <property type="component" value="Unassembled WGS sequence"/>
</dbReference>
<dbReference type="InterPro" id="IPR017853">
    <property type="entry name" value="GH"/>
</dbReference>
<dbReference type="EMBL" id="QLYR01000011">
    <property type="protein sequence ID" value="RAQ22569.1"/>
    <property type="molecule type" value="Genomic_DNA"/>
</dbReference>
<protein>
    <recommendedName>
        <fullName evidence="3">Glycoside hydrolase family 42 N-terminal domain-containing protein</fullName>
    </recommendedName>
</protein>
<gene>
    <name evidence="4" type="ORF">DPQ25_12320</name>
</gene>
<comment type="caution">
    <text evidence="4">The sequence shown here is derived from an EMBL/GenBank/DDBJ whole genome shotgun (WGS) entry which is preliminary data.</text>
</comment>
<dbReference type="PANTHER" id="PTHR36447">
    <property type="entry name" value="BETA-GALACTOSIDASE GANA"/>
    <property type="match status" value="1"/>
</dbReference>
<name>A0A328UCH0_9FIRM</name>
<dbReference type="InterPro" id="IPR003476">
    <property type="entry name" value="Glyco_hydro_42"/>
</dbReference>
<evidence type="ECO:0000313" key="5">
    <source>
        <dbReference type="Proteomes" id="UP000249377"/>
    </source>
</evidence>
<sequence>MKNCAVIKQGEAFLLDVDGRTLPLYAYMTYQPEKGRYRDFLDAGVRLVSVAVYAGDRGINPSSGIRPFRPGFMAGPGVYDFQWVEQDFRKAVCGERPGEVFILPRLMLEMPGWWENAHPEAQCLDASGAPVRCSFSSPVWLAACEEAMDRFEAWLRESGWADYVIGWHLAAGSTEEFIRPVLHPLQYCDYSQAACAHYRRWLGERYGSVEALNRAWGSAWTGFAAITPPSPAARRYSGKGVFRDPAREQELLDFYAFHSESLAWFIRELSARAKRILNRSKLVGVFYGCINIVDPELAHNALEGLLDCPDIDFFASPFCYSENRSTEVDWPFQAALESAKLHGKPWFVEADVRTYLSRPISQCMAFANPAANDLYEGPVWWGPETQEKSLHELLRAFARVLSHGAAVWWFDMWGGWYDDEALRAFHRWAFDYYQRAVRGSLICHAQLAVFLDEKALNGINDAGFAAVLVHQQLIEAGWCGVPYDVYLLSDLEAVNPEKYRAALLLSPAGLTPAQQVGLSRWKSEGRTLMFTGLPGYLGGRPGEGTGIGCELSGGMMPLQARWREGVYPPQPFDGPCVSLNCADGDVPLASSEEGRPVAVLRRLRDHQVFWSLAPCIPQELLRELLLISRAHVYTYSGDCIYTSGDNIAIHACSEGAKRVYLPYKGRAVDVRTGEELPGTEVFFELRMKKGETRLLRIVWAK</sequence>
<evidence type="ECO:0000256" key="1">
    <source>
        <dbReference type="ARBA" id="ARBA00022801"/>
    </source>
</evidence>
<keyword evidence="2" id="KW-0326">Glycosidase</keyword>
<dbReference type="SUPFAM" id="SSF51445">
    <property type="entry name" value="(Trans)glycosidases"/>
    <property type="match status" value="1"/>
</dbReference>